<dbReference type="Proteomes" id="UP000324222">
    <property type="component" value="Unassembled WGS sequence"/>
</dbReference>
<dbReference type="EMBL" id="VSRR010000216">
    <property type="protein sequence ID" value="MPC12427.1"/>
    <property type="molecule type" value="Genomic_DNA"/>
</dbReference>
<keyword evidence="2" id="KW-0732">Signal</keyword>
<keyword evidence="4" id="KW-1185">Reference proteome</keyword>
<comment type="caution">
    <text evidence="3">The sequence shown here is derived from an EMBL/GenBank/DDBJ whole genome shotgun (WGS) entry which is preliminary data.</text>
</comment>
<feature type="compositionally biased region" description="Basic and acidic residues" evidence="1">
    <location>
        <begin position="240"/>
        <end position="249"/>
    </location>
</feature>
<accession>A0A5B7CRJ2</accession>
<feature type="signal peptide" evidence="2">
    <location>
        <begin position="1"/>
        <end position="25"/>
    </location>
</feature>
<name>A0A5B7CRJ2_PORTR</name>
<protein>
    <submittedName>
        <fullName evidence="3">Uncharacterized protein</fullName>
    </submittedName>
</protein>
<feature type="chain" id="PRO_5022864137" evidence="2">
    <location>
        <begin position="26"/>
        <end position="341"/>
    </location>
</feature>
<evidence type="ECO:0000313" key="4">
    <source>
        <dbReference type="Proteomes" id="UP000324222"/>
    </source>
</evidence>
<evidence type="ECO:0000256" key="2">
    <source>
        <dbReference type="SAM" id="SignalP"/>
    </source>
</evidence>
<proteinExistence type="predicted"/>
<gene>
    <name evidence="3" type="ORF">E2C01_005121</name>
</gene>
<organism evidence="3 4">
    <name type="scientific">Portunus trituberculatus</name>
    <name type="common">Swimming crab</name>
    <name type="synonym">Neptunus trituberculatus</name>
    <dbReference type="NCBI Taxonomy" id="210409"/>
    <lineage>
        <taxon>Eukaryota</taxon>
        <taxon>Metazoa</taxon>
        <taxon>Ecdysozoa</taxon>
        <taxon>Arthropoda</taxon>
        <taxon>Crustacea</taxon>
        <taxon>Multicrustacea</taxon>
        <taxon>Malacostraca</taxon>
        <taxon>Eumalacostraca</taxon>
        <taxon>Eucarida</taxon>
        <taxon>Decapoda</taxon>
        <taxon>Pleocyemata</taxon>
        <taxon>Brachyura</taxon>
        <taxon>Eubrachyura</taxon>
        <taxon>Portunoidea</taxon>
        <taxon>Portunidae</taxon>
        <taxon>Portuninae</taxon>
        <taxon>Portunus</taxon>
    </lineage>
</organism>
<reference evidence="3 4" key="1">
    <citation type="submission" date="2019-05" db="EMBL/GenBank/DDBJ databases">
        <title>Another draft genome of Portunus trituberculatus and its Hox gene families provides insights of decapod evolution.</title>
        <authorList>
            <person name="Jeong J.-H."/>
            <person name="Song I."/>
            <person name="Kim S."/>
            <person name="Choi T."/>
            <person name="Kim D."/>
            <person name="Ryu S."/>
            <person name="Kim W."/>
        </authorList>
    </citation>
    <scope>NUCLEOTIDE SEQUENCE [LARGE SCALE GENOMIC DNA]</scope>
    <source>
        <tissue evidence="3">Muscle</tissue>
    </source>
</reference>
<feature type="region of interest" description="Disordered" evidence="1">
    <location>
        <begin position="224"/>
        <end position="249"/>
    </location>
</feature>
<evidence type="ECO:0000313" key="3">
    <source>
        <dbReference type="EMBL" id="MPC12427.1"/>
    </source>
</evidence>
<dbReference type="AlphaFoldDB" id="A0A5B7CRJ2"/>
<sequence>MKLQVTVPWAMVVVVVVAHAQGGVAAPQGTSSLQASCKNGRRVTNLKQIGDILFLAVPEMTPLLETLIEEMNEIQLQNMEMMLRFIVPFVEAFLKVQIGEDEVEQKEKSLLDGMEFFSKVLSSIIQKRKEKLKNPRQSTPPVPETIPDYTDLLDHTPLTHHTPLPDHTRLSESPLETTVSVSNVSPKPLQIQFKIRAPKTLQDNSSVSIDHTQDKPSLLKAAVSVGTERSEIVETSTTDGPEKTHPDVRLKDKNQRPISHRYDLFFKPLADDASGNAKQNTNPLPSVTMLALRLVERLVLGMPGLEEWIGTQVNPVDPEGCPLGMRMLAVELKTCLLWPQA</sequence>
<evidence type="ECO:0000256" key="1">
    <source>
        <dbReference type="SAM" id="MobiDB-lite"/>
    </source>
</evidence>